<gene>
    <name evidence="6" type="ORF">PSACC_02343</name>
</gene>
<dbReference type="GO" id="GO:0000139">
    <property type="term" value="C:Golgi membrane"/>
    <property type="evidence" value="ECO:0007669"/>
    <property type="project" value="InterPro"/>
</dbReference>
<dbReference type="Proteomes" id="UP000240830">
    <property type="component" value="Unassembled WGS sequence"/>
</dbReference>
<evidence type="ECO:0000313" key="7">
    <source>
        <dbReference type="Proteomes" id="UP000240830"/>
    </source>
</evidence>
<dbReference type="SUPFAM" id="SSF48371">
    <property type="entry name" value="ARM repeat"/>
    <property type="match status" value="1"/>
</dbReference>
<comment type="subcellular location">
    <subcellularLocation>
        <location evidence="1">Golgi apparatus</location>
    </subcellularLocation>
</comment>
<dbReference type="PANTHER" id="PTHR10013">
    <property type="entry name" value="GENERAL VESICULAR TRANSPORT FACTOR P115"/>
    <property type="match status" value="1"/>
</dbReference>
<dbReference type="InterPro" id="IPR016024">
    <property type="entry name" value="ARM-type_fold"/>
</dbReference>
<dbReference type="InterPro" id="IPR011989">
    <property type="entry name" value="ARM-like"/>
</dbReference>
<proteinExistence type="predicted"/>
<evidence type="ECO:0000256" key="1">
    <source>
        <dbReference type="ARBA" id="ARBA00004555"/>
    </source>
</evidence>
<dbReference type="GO" id="GO:0006886">
    <property type="term" value="P:intracellular protein transport"/>
    <property type="evidence" value="ECO:0007669"/>
    <property type="project" value="InterPro"/>
</dbReference>
<dbReference type="EMBL" id="MTSL01000157">
    <property type="protein sequence ID" value="PJF17835.1"/>
    <property type="molecule type" value="Genomic_DNA"/>
</dbReference>
<keyword evidence="2" id="KW-0333">Golgi apparatus</keyword>
<dbReference type="InterPro" id="IPR024095">
    <property type="entry name" value="Vesicle_P115"/>
</dbReference>
<feature type="domain" description="Vesicle tethering protein Uso1/P115-like head" evidence="5">
    <location>
        <begin position="344"/>
        <end position="627"/>
    </location>
</feature>
<dbReference type="PANTHER" id="PTHR10013:SF0">
    <property type="entry name" value="GENERAL VESICULAR TRANSPORT FACTOR P115"/>
    <property type="match status" value="1"/>
</dbReference>
<dbReference type="OrthoDB" id="198977at2759"/>
<keyword evidence="3 4" id="KW-0175">Coiled coil</keyword>
<protein>
    <recommendedName>
        <fullName evidence="5">Vesicle tethering protein Uso1/P115-like head domain-containing protein</fullName>
    </recommendedName>
</protein>
<dbReference type="GO" id="GO:0012507">
    <property type="term" value="C:ER to Golgi transport vesicle membrane"/>
    <property type="evidence" value="ECO:0007669"/>
    <property type="project" value="TreeGrafter"/>
</dbReference>
<evidence type="ECO:0000313" key="6">
    <source>
        <dbReference type="EMBL" id="PJF17835.1"/>
    </source>
</evidence>
<feature type="coiled-coil region" evidence="4">
    <location>
        <begin position="724"/>
        <end position="751"/>
    </location>
</feature>
<evidence type="ECO:0000256" key="2">
    <source>
        <dbReference type="ARBA" id="ARBA00023034"/>
    </source>
</evidence>
<reference evidence="6 7" key="1">
    <citation type="submission" date="2016-10" db="EMBL/GenBank/DDBJ databases">
        <title>The genome of Paramicrosporidium saccamoebae is the missing link in understanding Cryptomycota and Microsporidia evolution.</title>
        <authorList>
            <person name="Quandt C.A."/>
            <person name="Beaudet D."/>
            <person name="Corsaro D."/>
            <person name="Michel R."/>
            <person name="Corradi N."/>
            <person name="James T."/>
        </authorList>
    </citation>
    <scope>NUCLEOTIDE SEQUENCE [LARGE SCALE GENOMIC DNA]</scope>
    <source>
        <strain evidence="6 7">KSL3</strain>
    </source>
</reference>
<dbReference type="GO" id="GO:0005783">
    <property type="term" value="C:endoplasmic reticulum"/>
    <property type="evidence" value="ECO:0007669"/>
    <property type="project" value="TreeGrafter"/>
</dbReference>
<comment type="caution">
    <text evidence="6">The sequence shown here is derived from an EMBL/GenBank/DDBJ whole genome shotgun (WGS) entry which is preliminary data.</text>
</comment>
<dbReference type="Gene3D" id="1.25.10.10">
    <property type="entry name" value="Leucine-rich Repeat Variant"/>
    <property type="match status" value="1"/>
</dbReference>
<dbReference type="AlphaFoldDB" id="A0A2H9TJB8"/>
<evidence type="ECO:0000259" key="5">
    <source>
        <dbReference type="Pfam" id="PF04869"/>
    </source>
</evidence>
<evidence type="ECO:0000256" key="3">
    <source>
        <dbReference type="ARBA" id="ARBA00023054"/>
    </source>
</evidence>
<dbReference type="GO" id="GO:0005795">
    <property type="term" value="C:Golgi stack"/>
    <property type="evidence" value="ECO:0007669"/>
    <property type="project" value="TreeGrafter"/>
</dbReference>
<dbReference type="InterPro" id="IPR006953">
    <property type="entry name" value="Vesicle_Uso1_P115_head"/>
</dbReference>
<accession>A0A2H9TJB8</accession>
<dbReference type="STRING" id="1246581.A0A2H9TJB8"/>
<name>A0A2H9TJB8_9FUNG</name>
<dbReference type="Pfam" id="PF04869">
    <property type="entry name" value="Uso1_p115_head"/>
    <property type="match status" value="1"/>
</dbReference>
<dbReference type="GO" id="GO:0048280">
    <property type="term" value="P:vesicle fusion with Golgi apparatus"/>
    <property type="evidence" value="ECO:0007669"/>
    <property type="project" value="InterPro"/>
</dbReference>
<organism evidence="6 7">
    <name type="scientific">Paramicrosporidium saccamoebae</name>
    <dbReference type="NCBI Taxonomy" id="1246581"/>
    <lineage>
        <taxon>Eukaryota</taxon>
        <taxon>Fungi</taxon>
        <taxon>Fungi incertae sedis</taxon>
        <taxon>Cryptomycota</taxon>
        <taxon>Cryptomycota incertae sedis</taxon>
        <taxon>Paramicrosporidium</taxon>
    </lineage>
</organism>
<keyword evidence="7" id="KW-1185">Reference proteome</keyword>
<evidence type="ECO:0000256" key="4">
    <source>
        <dbReference type="SAM" id="Coils"/>
    </source>
</evidence>
<dbReference type="GO" id="GO:0048211">
    <property type="term" value="P:Golgi vesicle docking"/>
    <property type="evidence" value="ECO:0007669"/>
    <property type="project" value="TreeGrafter"/>
</dbReference>
<sequence>MSFLAKILPRSGGTSPKGEQLARQEVVEKLCNRLLHASLLEDRRAAAQGLRSISKHHRLEIGSVGTPSLIAAMKRDAEDVELIRSILETFISICSDVGEDAEAVVDLHAEFCEILLKDKEVMDVMLGCLEQGNQYVRFDVLQLIGVLEEALPAKVPSAILASPSGLSRLLELFEDTREIIRNEAILLLRRLTGSSPEIQKISVFEGLFERIYDLVNSAGGIFSGDIVIEDSLEIVHNLLRYNPSGQNYFLESPCLSKTSALLCATDSDAAWSTQRCRNFIAVVEIPCIFLNRDNPKLEYLQTCWFKASLFEPLVNAGLSAPVPNGVRRAALEALGLLMWQNAMIQDVFARHVIATGEVDAPPVPAVLSAIRLSVDCDHLGLRIAATNAISAYLCGNTDGQLVVTATFKSPHVEGSPTMNEQSAGSVIIEHALDVGSIHRDPFRIWFPSVLLSHILRDNDQCKTIALNHQYSPDGDDTPLYSRILWNLVECVKDPRHVHSSVAYLILIATWMHGFSAAVTFFLAEGSNVQFLVELINQNSTADAMIQGCAAFVFGLTVLFHDRSEGPFSRHSLINIVQSRIGVDVFTARIVRTRDTLNKFLVTTNTDEDSALFDRAFAELFLELYKPILQLFSKTATRTLRGNSPFLRVDKSVETLAGGFTTAEHTLHFEMESLHFQVQELQSSRPAAYEKNVESKCAYLSSENERLHRLVEAYQTQIFQVEKDHEELLIILASYDNELKQLRQHLTIAEREHEPSEGFLTSNPSEIDIHNQSNGIECNNHTHPSGPSTVQYENIVEIPPTIPEGSLYQETPATPVKKLSDLLTPASPATATHEV</sequence>
<dbReference type="GO" id="GO:0006888">
    <property type="term" value="P:endoplasmic reticulum to Golgi vesicle-mediated transport"/>
    <property type="evidence" value="ECO:0007669"/>
    <property type="project" value="TreeGrafter"/>
</dbReference>